<organism evidence="1 2">
    <name type="scientific">Paucilactobacillus oligofermentans DSM 15707 = LMG 22743</name>
    <dbReference type="NCBI Taxonomy" id="1423778"/>
    <lineage>
        <taxon>Bacteria</taxon>
        <taxon>Bacillati</taxon>
        <taxon>Bacillota</taxon>
        <taxon>Bacilli</taxon>
        <taxon>Lactobacillales</taxon>
        <taxon>Lactobacillaceae</taxon>
        <taxon>Paucilactobacillus</taxon>
    </lineage>
</organism>
<name>A0A0R1RDJ7_9LACO</name>
<dbReference type="Proteomes" id="UP000051697">
    <property type="component" value="Unassembled WGS sequence"/>
</dbReference>
<dbReference type="EMBL" id="AZFE01000032">
    <property type="protein sequence ID" value="KRL54951.1"/>
    <property type="molecule type" value="Genomic_DNA"/>
</dbReference>
<sequence length="124" mass="14802">MPLPTTEAYDLINSAEYKQLDGIFTTNIPEKYRKHTDRTDCLITEVDSIPDDYGNNDFNSLDNTVEVQIFYKKEMDFAPEIFELELMRLFQRKYWHIDQTKPHVLDPDTNQITKTFYFSKTNYL</sequence>
<evidence type="ECO:0000313" key="2">
    <source>
        <dbReference type="Proteomes" id="UP000051697"/>
    </source>
</evidence>
<accession>A0A0R1RDJ7</accession>
<gene>
    <name evidence="1" type="ORF">FC70_GL001754</name>
</gene>
<dbReference type="InterPro" id="IPR008524">
    <property type="entry name" value="DUF806"/>
</dbReference>
<proteinExistence type="predicted"/>
<dbReference type="PATRIC" id="fig|1423778.4.peg.1793"/>
<dbReference type="OrthoDB" id="2292483at2"/>
<dbReference type="Pfam" id="PF05657">
    <property type="entry name" value="DUF806"/>
    <property type="match status" value="1"/>
</dbReference>
<reference evidence="1 2" key="1">
    <citation type="journal article" date="2015" name="Genome Announc.">
        <title>Expanding the biotechnology potential of lactobacilli through comparative genomics of 213 strains and associated genera.</title>
        <authorList>
            <person name="Sun Z."/>
            <person name="Harris H.M."/>
            <person name="McCann A."/>
            <person name="Guo C."/>
            <person name="Argimon S."/>
            <person name="Zhang W."/>
            <person name="Yang X."/>
            <person name="Jeffery I.B."/>
            <person name="Cooney J.C."/>
            <person name="Kagawa T.F."/>
            <person name="Liu W."/>
            <person name="Song Y."/>
            <person name="Salvetti E."/>
            <person name="Wrobel A."/>
            <person name="Rasinkangas P."/>
            <person name="Parkhill J."/>
            <person name="Rea M.C."/>
            <person name="O'Sullivan O."/>
            <person name="Ritari J."/>
            <person name="Douillard F.P."/>
            <person name="Paul Ross R."/>
            <person name="Yang R."/>
            <person name="Briner A.E."/>
            <person name="Felis G.E."/>
            <person name="de Vos W.M."/>
            <person name="Barrangou R."/>
            <person name="Klaenhammer T.R."/>
            <person name="Caufield P.W."/>
            <person name="Cui Y."/>
            <person name="Zhang H."/>
            <person name="O'Toole P.W."/>
        </authorList>
    </citation>
    <scope>NUCLEOTIDE SEQUENCE [LARGE SCALE GENOMIC DNA]</scope>
    <source>
        <strain evidence="1 2">DSM 15707</strain>
    </source>
</reference>
<dbReference type="AlphaFoldDB" id="A0A0R1RDJ7"/>
<evidence type="ECO:0000313" key="1">
    <source>
        <dbReference type="EMBL" id="KRL54951.1"/>
    </source>
</evidence>
<keyword evidence="2" id="KW-1185">Reference proteome</keyword>
<evidence type="ECO:0008006" key="3">
    <source>
        <dbReference type="Google" id="ProtNLM"/>
    </source>
</evidence>
<protein>
    <recommendedName>
        <fullName evidence="3">Phage tail protein</fullName>
    </recommendedName>
</protein>
<dbReference type="STRING" id="1423778.FC70_GL001754"/>
<dbReference type="RefSeq" id="WP_057890662.1">
    <property type="nucleotide sequence ID" value="NZ_AZFE01000032.1"/>
</dbReference>
<comment type="caution">
    <text evidence="1">The sequence shown here is derived from an EMBL/GenBank/DDBJ whole genome shotgun (WGS) entry which is preliminary data.</text>
</comment>